<name>A0A4Y8PA91_9BACT</name>
<dbReference type="Gene3D" id="1.10.287.470">
    <property type="entry name" value="Helix hairpin bin"/>
    <property type="match status" value="1"/>
</dbReference>
<evidence type="ECO:0000256" key="1">
    <source>
        <dbReference type="ARBA" id="ARBA00004196"/>
    </source>
</evidence>
<sequence length="431" mass="49845">MTPLNESEKKRDNSRSQWEKWWRILNRSIVASTPPKYRRKVIRNRRLVLVTLGILFFGLLYFILWFFIFSRYVVTNDAYVIGNLVPLKSQVSGVVTEVLYENTQLVHQGDVLIRLDRLDSRVALERAEANLGETVRRVEDLFYQVQVSRNRLLAEIARLDRLKHDLARYKSVVSYGAVSEQLVDDTEQQVKELEAQVKQDQASLYDAESQIFNTKVEDHPLVKQAASELKNAYLDYVRREVYAPVTGYIANRKVQPGDEVHPDTYLLSIVPLDYLWVEANYREREMKKIRPGQPVTITVDYYGRRLVYHGQVEGLHPGTGSAFALLPPENATGNYIHIVERVPVRIRLSADELKKHPLRPGLSVIAITHVSKKGEHILSSLVKFPKEKYEAHVYERELDGADQLIQKVIESNLYKNRLPQPSPMEKNENQK</sequence>
<proteinExistence type="predicted"/>
<protein>
    <submittedName>
        <fullName evidence="5">Membrane fusion protein of tripartite multidrug resistance system</fullName>
    </submittedName>
</protein>
<feature type="transmembrane region" description="Helical" evidence="3">
    <location>
        <begin position="47"/>
        <end position="68"/>
    </location>
</feature>
<dbReference type="EMBL" id="LXQC01000154">
    <property type="protein sequence ID" value="TFE67444.1"/>
    <property type="molecule type" value="Genomic_DNA"/>
</dbReference>
<dbReference type="SUPFAM" id="SSF111369">
    <property type="entry name" value="HlyD-like secretion proteins"/>
    <property type="match status" value="2"/>
</dbReference>
<dbReference type="Pfam" id="PF25885">
    <property type="entry name" value="HH_EMRA"/>
    <property type="match status" value="1"/>
</dbReference>
<reference evidence="5 6" key="1">
    <citation type="submission" date="2016-05" db="EMBL/GenBank/DDBJ databases">
        <title>Diversity and Homogeneity among Thermoacidophilic Verrucomicrobia Methanotrophs Linked with Geographical Origin.</title>
        <authorList>
            <person name="Erikstad H.-A."/>
            <person name="Smestad N.B."/>
            <person name="Ceballos R.M."/>
            <person name="Birkeland N.-K."/>
        </authorList>
    </citation>
    <scope>NUCLEOTIDE SEQUENCE [LARGE SCALE GENOMIC DNA]</scope>
    <source>
        <strain evidence="5 6">Phi</strain>
    </source>
</reference>
<dbReference type="AlphaFoldDB" id="A0A4Y8PA91"/>
<dbReference type="PANTHER" id="PTHR30386">
    <property type="entry name" value="MEMBRANE FUSION SUBUNIT OF EMRAB-TOLC MULTIDRUG EFFLUX PUMP"/>
    <property type="match status" value="1"/>
</dbReference>
<dbReference type="OrthoDB" id="9811754at2"/>
<keyword evidence="3" id="KW-0812">Transmembrane</keyword>
<dbReference type="Gene3D" id="2.40.30.170">
    <property type="match status" value="1"/>
</dbReference>
<dbReference type="Gene3D" id="2.40.50.100">
    <property type="match status" value="1"/>
</dbReference>
<organism evidence="5 6">
    <name type="scientific">Methylacidiphilum caldifontis</name>
    <dbReference type="NCBI Taxonomy" id="2795386"/>
    <lineage>
        <taxon>Bacteria</taxon>
        <taxon>Pseudomonadati</taxon>
        <taxon>Verrucomicrobiota</taxon>
        <taxon>Methylacidiphilae</taxon>
        <taxon>Methylacidiphilales</taxon>
        <taxon>Methylacidiphilaceae</taxon>
        <taxon>Methylacidiphilum (ex Ratnadevi et al. 2023)</taxon>
    </lineage>
</organism>
<gene>
    <name evidence="5" type="ORF">A7Q10_01330</name>
</gene>
<comment type="caution">
    <text evidence="5">The sequence shown here is derived from an EMBL/GenBank/DDBJ whole genome shotgun (WGS) entry which is preliminary data.</text>
</comment>
<keyword evidence="3" id="KW-1133">Transmembrane helix</keyword>
<evidence type="ECO:0000313" key="5">
    <source>
        <dbReference type="EMBL" id="TFE67444.1"/>
    </source>
</evidence>
<evidence type="ECO:0000256" key="2">
    <source>
        <dbReference type="SAM" id="Coils"/>
    </source>
</evidence>
<comment type="subcellular location">
    <subcellularLocation>
        <location evidence="1">Cell envelope</location>
    </subcellularLocation>
</comment>
<keyword evidence="2" id="KW-0175">Coiled coil</keyword>
<keyword evidence="6" id="KW-1185">Reference proteome</keyword>
<feature type="coiled-coil region" evidence="2">
    <location>
        <begin position="176"/>
        <end position="210"/>
    </location>
</feature>
<dbReference type="GO" id="GO:0055085">
    <property type="term" value="P:transmembrane transport"/>
    <property type="evidence" value="ECO:0007669"/>
    <property type="project" value="InterPro"/>
</dbReference>
<dbReference type="GO" id="GO:0030313">
    <property type="term" value="C:cell envelope"/>
    <property type="evidence" value="ECO:0007669"/>
    <property type="project" value="UniProtKB-SubCell"/>
</dbReference>
<dbReference type="InterPro" id="IPR050739">
    <property type="entry name" value="MFP"/>
</dbReference>
<keyword evidence="3" id="KW-0472">Membrane</keyword>
<dbReference type="PANTHER" id="PTHR30386:SF19">
    <property type="entry name" value="MULTIDRUG EXPORT PROTEIN EMRA-RELATED"/>
    <property type="match status" value="1"/>
</dbReference>
<dbReference type="Proteomes" id="UP000297713">
    <property type="component" value="Unassembled WGS sequence"/>
</dbReference>
<dbReference type="RefSeq" id="WP_134440530.1">
    <property type="nucleotide sequence ID" value="NZ_LXQC01000154.1"/>
</dbReference>
<dbReference type="InterPro" id="IPR058633">
    <property type="entry name" value="EmrA/FarA_HH"/>
</dbReference>
<evidence type="ECO:0000259" key="4">
    <source>
        <dbReference type="Pfam" id="PF25885"/>
    </source>
</evidence>
<feature type="domain" description="Multidrug export protein EmrA/FarA alpha-helical hairpin" evidence="4">
    <location>
        <begin position="119"/>
        <end position="238"/>
    </location>
</feature>
<accession>A0A4Y8PA91</accession>
<evidence type="ECO:0000256" key="3">
    <source>
        <dbReference type="SAM" id="Phobius"/>
    </source>
</evidence>
<evidence type="ECO:0000313" key="6">
    <source>
        <dbReference type="Proteomes" id="UP000297713"/>
    </source>
</evidence>